<organism evidence="1 2">
    <name type="scientific">Pedobacter terrae</name>
    <dbReference type="NCBI Taxonomy" id="405671"/>
    <lineage>
        <taxon>Bacteria</taxon>
        <taxon>Pseudomonadati</taxon>
        <taxon>Bacteroidota</taxon>
        <taxon>Sphingobacteriia</taxon>
        <taxon>Sphingobacteriales</taxon>
        <taxon>Sphingobacteriaceae</taxon>
        <taxon>Pedobacter</taxon>
    </lineage>
</organism>
<proteinExistence type="predicted"/>
<keyword evidence="2" id="KW-1185">Reference proteome</keyword>
<dbReference type="Proteomes" id="UP000199643">
    <property type="component" value="Unassembled WGS sequence"/>
</dbReference>
<evidence type="ECO:0000313" key="1">
    <source>
        <dbReference type="EMBL" id="SDH59077.1"/>
    </source>
</evidence>
<dbReference type="EMBL" id="FNCH01000030">
    <property type="protein sequence ID" value="SDH59077.1"/>
    <property type="molecule type" value="Genomic_DNA"/>
</dbReference>
<name>A0A1G8DN38_9SPHI</name>
<dbReference type="OrthoDB" id="765331at2"/>
<dbReference type="STRING" id="405671.SAMN05421827_13031"/>
<gene>
    <name evidence="1" type="ORF">SAMN05421827_13031</name>
</gene>
<evidence type="ECO:0000313" key="2">
    <source>
        <dbReference type="Proteomes" id="UP000199643"/>
    </source>
</evidence>
<dbReference type="AlphaFoldDB" id="A0A1G8DN38"/>
<reference evidence="2" key="1">
    <citation type="submission" date="2016-10" db="EMBL/GenBank/DDBJ databases">
        <authorList>
            <person name="Varghese N."/>
            <person name="Submissions S."/>
        </authorList>
    </citation>
    <scope>NUCLEOTIDE SEQUENCE [LARGE SCALE GENOMIC DNA]</scope>
    <source>
        <strain evidence="2">DSM 17933</strain>
    </source>
</reference>
<protein>
    <submittedName>
        <fullName evidence="1">Uncharacterized protein</fullName>
    </submittedName>
</protein>
<sequence length="171" mass="18787">MSLQLGVQFQLLKTKLVAIYEKAGEKAGDKSSFLLAPTNPDEVGSATLGEMVKDLTEAFGSEVNTDDIKNNLKSLNSGEKPNAKFDVEKLIFSLKTAYIYVKGDVKEYAFAIEVDCGGAVPDLGFIKIEKLAFKIWNTKRNKILQQLNLDTIDNLVEKLNAPEKKLTEAAG</sequence>
<accession>A0A1G8DN38</accession>